<dbReference type="Pfam" id="PF13793">
    <property type="entry name" value="Pribosyltran_N"/>
    <property type="match status" value="1"/>
</dbReference>
<feature type="active site" evidence="12">
    <location>
        <position position="194"/>
    </location>
</feature>
<proteinExistence type="inferred from homology"/>
<organism evidence="14">
    <name type="scientific">Desulfomonile tiedjei</name>
    <dbReference type="NCBI Taxonomy" id="2358"/>
    <lineage>
        <taxon>Bacteria</taxon>
        <taxon>Pseudomonadati</taxon>
        <taxon>Thermodesulfobacteriota</taxon>
        <taxon>Desulfomonilia</taxon>
        <taxon>Desulfomonilales</taxon>
        <taxon>Desulfomonilaceae</taxon>
        <taxon>Desulfomonile</taxon>
    </lineage>
</organism>
<dbReference type="GO" id="GO:0006015">
    <property type="term" value="P:5-phosphoribose 1-diphosphate biosynthetic process"/>
    <property type="evidence" value="ECO:0007669"/>
    <property type="project" value="UniProtKB-UniRule"/>
</dbReference>
<comment type="similarity">
    <text evidence="11 12">Belongs to the ribose-phosphate pyrophosphokinase family. Class I subfamily.</text>
</comment>
<keyword evidence="12" id="KW-0963">Cytoplasm</keyword>
<keyword evidence="3 12" id="KW-0479">Metal-binding</keyword>
<keyword evidence="6 12" id="KW-0418">Kinase</keyword>
<dbReference type="GO" id="GO:0004749">
    <property type="term" value="F:ribose phosphate diphosphokinase activity"/>
    <property type="evidence" value="ECO:0007669"/>
    <property type="project" value="UniProtKB-UniRule"/>
</dbReference>
<dbReference type="NCBIfam" id="NF002320">
    <property type="entry name" value="PRK01259.1"/>
    <property type="match status" value="1"/>
</dbReference>
<protein>
    <recommendedName>
        <fullName evidence="12">Ribose-phosphate pyrophosphokinase</fullName>
        <shortName evidence="12">RPPK</shortName>
        <ecNumber evidence="12">2.7.6.1</ecNumber>
    </recommendedName>
    <alternativeName>
        <fullName evidence="12">5-phospho-D-ribosyl alpha-1-diphosphate synthase</fullName>
    </alternativeName>
    <alternativeName>
        <fullName evidence="12">Phosphoribosyl diphosphate synthase</fullName>
    </alternativeName>
    <alternativeName>
        <fullName evidence="12">Phosphoribosyl pyrophosphate synthase</fullName>
        <shortName evidence="12">P-Rib-PP synthase</shortName>
        <shortName evidence="12">PRPP synthase</shortName>
        <shortName evidence="12">PRPPase</shortName>
    </alternativeName>
</protein>
<dbReference type="NCBIfam" id="TIGR01251">
    <property type="entry name" value="ribP_PPkin"/>
    <property type="match status" value="1"/>
</dbReference>
<feature type="binding site" evidence="12">
    <location>
        <begin position="97"/>
        <end position="98"/>
    </location>
    <ligand>
        <name>ATP</name>
        <dbReference type="ChEBI" id="CHEBI:30616"/>
    </ligand>
</feature>
<dbReference type="FunFam" id="3.40.50.2020:FF:000001">
    <property type="entry name" value="Ribose-phosphate pyrophosphokinase"/>
    <property type="match status" value="1"/>
</dbReference>
<dbReference type="GO" id="GO:0000287">
    <property type="term" value="F:magnesium ion binding"/>
    <property type="evidence" value="ECO:0007669"/>
    <property type="project" value="UniProtKB-UniRule"/>
</dbReference>
<feature type="binding site" evidence="12">
    <location>
        <position position="196"/>
    </location>
    <ligand>
        <name>D-ribose 5-phosphate</name>
        <dbReference type="ChEBI" id="CHEBI:78346"/>
    </ligand>
</feature>
<name>A0A7C4EXQ7_9BACT</name>
<dbReference type="SUPFAM" id="SSF53271">
    <property type="entry name" value="PRTase-like"/>
    <property type="match status" value="1"/>
</dbReference>
<evidence type="ECO:0000256" key="10">
    <source>
        <dbReference type="ARBA" id="ARBA00054914"/>
    </source>
</evidence>
<dbReference type="GO" id="GO:0002189">
    <property type="term" value="C:ribose phosphate diphosphokinase complex"/>
    <property type="evidence" value="ECO:0007669"/>
    <property type="project" value="TreeGrafter"/>
</dbReference>
<comment type="pathway">
    <text evidence="1 12">Metabolic intermediate biosynthesis; 5-phospho-alpha-D-ribose 1-diphosphate biosynthesis; 5-phospho-alpha-D-ribose 1-diphosphate from D-ribose 5-phosphate (route I): step 1/1.</text>
</comment>
<dbReference type="InterPro" id="IPR005946">
    <property type="entry name" value="Rib-P_diPkinase"/>
</dbReference>
<feature type="domain" description="Ribose-phosphate pyrophosphokinase N-terminal" evidence="13">
    <location>
        <begin position="5"/>
        <end position="121"/>
    </location>
</feature>
<dbReference type="GO" id="GO:0005524">
    <property type="term" value="F:ATP binding"/>
    <property type="evidence" value="ECO:0007669"/>
    <property type="project" value="UniProtKB-KW"/>
</dbReference>
<evidence type="ECO:0000256" key="11">
    <source>
        <dbReference type="ARBA" id="ARBA00061444"/>
    </source>
</evidence>
<dbReference type="Gene3D" id="3.40.50.2020">
    <property type="match status" value="2"/>
</dbReference>
<dbReference type="CDD" id="cd06223">
    <property type="entry name" value="PRTases_typeI"/>
    <property type="match status" value="1"/>
</dbReference>
<dbReference type="InterPro" id="IPR029099">
    <property type="entry name" value="Pribosyltran_N"/>
</dbReference>
<sequence length="314" mass="33933">MKVGLKIFTGNSNPRLAEELTSYMGVPLGAAVVGSFSDGETQVEFKENVRGMDVFVVQSTCRPVNDNIMELLVMIDALKRASACRVTAVMPYYGYARQDRKVASRAPITAKLIADIITAAGADRVLTIDLHAGQIQGFFDIPVDHLYAGPIMAEAIKAEIPTHECTVVSPDAGGVERARAFAKRIGSTLAIIDKRRSKPNESEVMHVIGDVTGRDVIVLDDMVDTAGTLVKAAKALKEAGARNIYACCTHPVLSGEAVKRVNESCIDRLYVTNTIPTEEKVAVCPKIRVQSVAPLLGEAISRIYREVSVSELFV</sequence>
<evidence type="ECO:0000256" key="3">
    <source>
        <dbReference type="ARBA" id="ARBA00022723"/>
    </source>
</evidence>
<dbReference type="GO" id="GO:0006164">
    <property type="term" value="P:purine nucleotide biosynthetic process"/>
    <property type="evidence" value="ECO:0007669"/>
    <property type="project" value="TreeGrafter"/>
</dbReference>
<feature type="binding site" evidence="12">
    <location>
        <position position="171"/>
    </location>
    <ligand>
        <name>Mg(2+)</name>
        <dbReference type="ChEBI" id="CHEBI:18420"/>
    </ligand>
</feature>
<dbReference type="InterPro" id="IPR000842">
    <property type="entry name" value="PRib_PP_synth_CS"/>
</dbReference>
<dbReference type="Pfam" id="PF14572">
    <property type="entry name" value="Pribosyl_synth"/>
    <property type="match status" value="1"/>
</dbReference>
<comment type="cofactor">
    <cofactor evidence="12">
        <name>Mg(2+)</name>
        <dbReference type="ChEBI" id="CHEBI:18420"/>
    </cofactor>
    <text evidence="12">Binds 2 Mg(2+) ions per subunit.</text>
</comment>
<dbReference type="PANTHER" id="PTHR10210:SF41">
    <property type="entry name" value="RIBOSE-PHOSPHATE PYROPHOSPHOKINASE 1, CHLOROPLASTIC"/>
    <property type="match status" value="1"/>
</dbReference>
<dbReference type="UniPathway" id="UPA00087">
    <property type="reaction ID" value="UER00172"/>
</dbReference>
<gene>
    <name evidence="12" type="primary">prs</name>
    <name evidence="14" type="ORF">ENV54_10300</name>
</gene>
<reference evidence="14" key="1">
    <citation type="journal article" date="2020" name="mSystems">
        <title>Genome- and Community-Level Interaction Insights into Carbon Utilization and Element Cycling Functions of Hydrothermarchaeota in Hydrothermal Sediment.</title>
        <authorList>
            <person name="Zhou Z."/>
            <person name="Liu Y."/>
            <person name="Xu W."/>
            <person name="Pan J."/>
            <person name="Luo Z.H."/>
            <person name="Li M."/>
        </authorList>
    </citation>
    <scope>NUCLEOTIDE SEQUENCE [LARGE SCALE GENOMIC DNA]</scope>
    <source>
        <strain evidence="14">SpSt-769</strain>
    </source>
</reference>
<evidence type="ECO:0000256" key="1">
    <source>
        <dbReference type="ARBA" id="ARBA00004996"/>
    </source>
</evidence>
<dbReference type="AlphaFoldDB" id="A0A7C4EXQ7"/>
<keyword evidence="4 12" id="KW-0545">Nucleotide biosynthesis</keyword>
<dbReference type="GO" id="GO:0016301">
    <property type="term" value="F:kinase activity"/>
    <property type="evidence" value="ECO:0007669"/>
    <property type="project" value="UniProtKB-KW"/>
</dbReference>
<comment type="subcellular location">
    <subcellularLocation>
        <location evidence="12">Cytoplasm</location>
    </subcellularLocation>
</comment>
<dbReference type="PANTHER" id="PTHR10210">
    <property type="entry name" value="RIBOSE-PHOSPHATE DIPHOSPHOKINASE FAMILY MEMBER"/>
    <property type="match status" value="1"/>
</dbReference>
<dbReference type="InterPro" id="IPR000836">
    <property type="entry name" value="PRTase_dom"/>
</dbReference>
<evidence type="ECO:0000259" key="13">
    <source>
        <dbReference type="Pfam" id="PF13793"/>
    </source>
</evidence>
<accession>A0A7C4EXQ7</accession>
<dbReference type="PROSITE" id="PS00114">
    <property type="entry name" value="PRPP_SYNTHASE"/>
    <property type="match status" value="1"/>
</dbReference>
<dbReference type="EC" id="2.7.6.1" evidence="12"/>
<evidence type="ECO:0000256" key="8">
    <source>
        <dbReference type="ARBA" id="ARBA00022842"/>
    </source>
</evidence>
<comment type="subunit">
    <text evidence="12">Homohexamer.</text>
</comment>
<dbReference type="GO" id="GO:0005737">
    <property type="term" value="C:cytoplasm"/>
    <property type="evidence" value="ECO:0007669"/>
    <property type="project" value="UniProtKB-SubCell"/>
</dbReference>
<evidence type="ECO:0000256" key="7">
    <source>
        <dbReference type="ARBA" id="ARBA00022840"/>
    </source>
</evidence>
<evidence type="ECO:0000313" key="14">
    <source>
        <dbReference type="EMBL" id="HGH61676.1"/>
    </source>
</evidence>
<keyword evidence="5 12" id="KW-0547">Nucleotide-binding</keyword>
<dbReference type="HAMAP" id="MF_00583_B">
    <property type="entry name" value="RibP_PPkinase_B"/>
    <property type="match status" value="1"/>
</dbReference>
<dbReference type="SMART" id="SM01400">
    <property type="entry name" value="Pribosyltran_N"/>
    <property type="match status" value="1"/>
</dbReference>
<dbReference type="InterPro" id="IPR037515">
    <property type="entry name" value="Rib-P_diPkinase_bac"/>
</dbReference>
<evidence type="ECO:0000256" key="4">
    <source>
        <dbReference type="ARBA" id="ARBA00022727"/>
    </source>
</evidence>
<evidence type="ECO:0000256" key="6">
    <source>
        <dbReference type="ARBA" id="ARBA00022777"/>
    </source>
</evidence>
<evidence type="ECO:0000256" key="5">
    <source>
        <dbReference type="ARBA" id="ARBA00022741"/>
    </source>
</evidence>
<comment type="function">
    <text evidence="10 12">Involved in the biosynthesis of the central metabolite phospho-alpha-D-ribosyl-1-pyrophosphate (PRPP) via the transfer of pyrophosphoryl group from ATP to 1-hydroxyl of ribose-5-phosphate (Rib-5-P).</text>
</comment>
<comment type="caution">
    <text evidence="14">The sequence shown here is derived from an EMBL/GenBank/DDBJ whole genome shotgun (WGS) entry which is preliminary data.</text>
</comment>
<dbReference type="EMBL" id="DTGT01000333">
    <property type="protein sequence ID" value="HGH61676.1"/>
    <property type="molecule type" value="Genomic_DNA"/>
</dbReference>
<evidence type="ECO:0000256" key="9">
    <source>
        <dbReference type="ARBA" id="ARBA00049535"/>
    </source>
</evidence>
<comment type="catalytic activity">
    <reaction evidence="9 12">
        <text>D-ribose 5-phosphate + ATP = 5-phospho-alpha-D-ribose 1-diphosphate + AMP + H(+)</text>
        <dbReference type="Rhea" id="RHEA:15609"/>
        <dbReference type="ChEBI" id="CHEBI:15378"/>
        <dbReference type="ChEBI" id="CHEBI:30616"/>
        <dbReference type="ChEBI" id="CHEBI:58017"/>
        <dbReference type="ChEBI" id="CHEBI:78346"/>
        <dbReference type="ChEBI" id="CHEBI:456215"/>
        <dbReference type="EC" id="2.7.6.1"/>
    </reaction>
</comment>
<feature type="binding site" evidence="12">
    <location>
        <begin position="38"/>
        <end position="40"/>
    </location>
    <ligand>
        <name>ATP</name>
        <dbReference type="ChEBI" id="CHEBI:30616"/>
    </ligand>
</feature>
<keyword evidence="2 12" id="KW-0808">Transferase</keyword>
<evidence type="ECO:0000256" key="12">
    <source>
        <dbReference type="HAMAP-Rule" id="MF_00583"/>
    </source>
</evidence>
<keyword evidence="8 12" id="KW-0460">Magnesium</keyword>
<feature type="binding site" evidence="12">
    <location>
        <position position="220"/>
    </location>
    <ligand>
        <name>D-ribose 5-phosphate</name>
        <dbReference type="ChEBI" id="CHEBI:78346"/>
    </ligand>
</feature>
<dbReference type="GO" id="GO:0009156">
    <property type="term" value="P:ribonucleoside monophosphate biosynthetic process"/>
    <property type="evidence" value="ECO:0007669"/>
    <property type="project" value="InterPro"/>
</dbReference>
<dbReference type="InterPro" id="IPR029057">
    <property type="entry name" value="PRTase-like"/>
</dbReference>
<feature type="binding site" evidence="12">
    <location>
        <position position="131"/>
    </location>
    <ligand>
        <name>Mg(2+)</name>
        <dbReference type="ChEBI" id="CHEBI:18420"/>
    </ligand>
</feature>
<evidence type="ECO:0000256" key="2">
    <source>
        <dbReference type="ARBA" id="ARBA00022679"/>
    </source>
</evidence>
<feature type="binding site" evidence="12">
    <location>
        <begin position="224"/>
        <end position="228"/>
    </location>
    <ligand>
        <name>D-ribose 5-phosphate</name>
        <dbReference type="ChEBI" id="CHEBI:78346"/>
    </ligand>
</feature>
<keyword evidence="7 12" id="KW-0067">ATP-binding</keyword>